<dbReference type="InterPro" id="IPR052019">
    <property type="entry name" value="F420H2_bilvrd_red/Heme_oxyg"/>
</dbReference>
<dbReference type="InterPro" id="IPR011576">
    <property type="entry name" value="Pyridox_Oxase_N"/>
</dbReference>
<dbReference type="PANTHER" id="PTHR35176:SF6">
    <property type="entry name" value="HEME OXYGENASE HI_0854-RELATED"/>
    <property type="match status" value="1"/>
</dbReference>
<comment type="caution">
    <text evidence="3">The sequence shown here is derived from an EMBL/GenBank/DDBJ whole genome shotgun (WGS) entry which is preliminary data.</text>
</comment>
<feature type="domain" description="Pyridoxamine 5'-phosphate oxidase N-terminal" evidence="2">
    <location>
        <begin position="10"/>
        <end position="132"/>
    </location>
</feature>
<proteinExistence type="predicted"/>
<name>A0A3S3CW51_9NOCA</name>
<sequence>MAGYQSSTVIPDAAAALIDAPEFATLSTIEPDGQPQLSVVWLERDGDEVLISTVRGRRKTDNLLRDPRATVLIYPASAPYSYVEIRGTTSITDDPGGSLIHKLANKYTGAERWEHDTPDTPRVIVRLKPSKVIWKG</sequence>
<dbReference type="GO" id="GO:0070967">
    <property type="term" value="F:coenzyme F420 binding"/>
    <property type="evidence" value="ECO:0007669"/>
    <property type="project" value="TreeGrafter"/>
</dbReference>
<evidence type="ECO:0000256" key="1">
    <source>
        <dbReference type="ARBA" id="ARBA00023002"/>
    </source>
</evidence>
<protein>
    <submittedName>
        <fullName evidence="3">PPOX class F420-dependent oxidoreductase</fullName>
    </submittedName>
</protein>
<dbReference type="NCBIfam" id="TIGR03618">
    <property type="entry name" value="Rv1155_F420"/>
    <property type="match status" value="1"/>
</dbReference>
<dbReference type="Proteomes" id="UP000286208">
    <property type="component" value="Unassembled WGS sequence"/>
</dbReference>
<dbReference type="InterPro" id="IPR019920">
    <property type="entry name" value="F420-binding_dom_put"/>
</dbReference>
<dbReference type="RefSeq" id="WP_127918423.1">
    <property type="nucleotide sequence ID" value="NZ_RKLP01000014.1"/>
</dbReference>
<dbReference type="GO" id="GO:0016627">
    <property type="term" value="F:oxidoreductase activity, acting on the CH-CH group of donors"/>
    <property type="evidence" value="ECO:0007669"/>
    <property type="project" value="TreeGrafter"/>
</dbReference>
<accession>A0A3S3CW51</accession>
<evidence type="ECO:0000313" key="4">
    <source>
        <dbReference type="Proteomes" id="UP000286208"/>
    </source>
</evidence>
<reference evidence="3 4" key="1">
    <citation type="submission" date="2018-11" db="EMBL/GenBank/DDBJ databases">
        <title>Rhodococcus spongicola sp. nov. and Rhodococcus xishaensis sp. nov. from marine sponges.</title>
        <authorList>
            <person name="Li L."/>
            <person name="Lin H.W."/>
        </authorList>
    </citation>
    <scope>NUCLEOTIDE SEQUENCE [LARGE SCALE GENOMIC DNA]</scope>
    <source>
        <strain evidence="3 4">CCTCC AB2014297</strain>
    </source>
</reference>
<keyword evidence="1" id="KW-0560">Oxidoreductase</keyword>
<keyword evidence="4" id="KW-1185">Reference proteome</keyword>
<dbReference type="EMBL" id="RKLP01000014">
    <property type="protein sequence ID" value="RVW07102.1"/>
    <property type="molecule type" value="Genomic_DNA"/>
</dbReference>
<dbReference type="Pfam" id="PF01243">
    <property type="entry name" value="PNPOx_N"/>
    <property type="match status" value="1"/>
</dbReference>
<dbReference type="AlphaFoldDB" id="A0A3S3CW51"/>
<evidence type="ECO:0000259" key="2">
    <source>
        <dbReference type="Pfam" id="PF01243"/>
    </source>
</evidence>
<dbReference type="Gene3D" id="2.30.110.10">
    <property type="entry name" value="Electron Transport, Fmn-binding Protein, Chain A"/>
    <property type="match status" value="1"/>
</dbReference>
<evidence type="ECO:0000313" key="3">
    <source>
        <dbReference type="EMBL" id="RVW07102.1"/>
    </source>
</evidence>
<gene>
    <name evidence="3" type="ORF">EGT67_22960</name>
</gene>
<dbReference type="OrthoDB" id="162914at2"/>
<dbReference type="SUPFAM" id="SSF50475">
    <property type="entry name" value="FMN-binding split barrel"/>
    <property type="match status" value="1"/>
</dbReference>
<dbReference type="InterPro" id="IPR012349">
    <property type="entry name" value="Split_barrel_FMN-bd"/>
</dbReference>
<dbReference type="GO" id="GO:0005829">
    <property type="term" value="C:cytosol"/>
    <property type="evidence" value="ECO:0007669"/>
    <property type="project" value="TreeGrafter"/>
</dbReference>
<organism evidence="3 4">
    <name type="scientific">Prescottella agglutinans</name>
    <dbReference type="NCBI Taxonomy" id="1644129"/>
    <lineage>
        <taxon>Bacteria</taxon>
        <taxon>Bacillati</taxon>
        <taxon>Actinomycetota</taxon>
        <taxon>Actinomycetes</taxon>
        <taxon>Mycobacteriales</taxon>
        <taxon>Nocardiaceae</taxon>
        <taxon>Prescottella</taxon>
    </lineage>
</organism>
<dbReference type="PANTHER" id="PTHR35176">
    <property type="entry name" value="HEME OXYGENASE HI_0854-RELATED"/>
    <property type="match status" value="1"/>
</dbReference>